<evidence type="ECO:0000313" key="2">
    <source>
        <dbReference type="Proteomes" id="UP000265520"/>
    </source>
</evidence>
<keyword evidence="2" id="KW-1185">Reference proteome</keyword>
<feature type="non-terminal residue" evidence="1">
    <location>
        <position position="28"/>
    </location>
</feature>
<name>A0A392R305_9FABA</name>
<dbReference type="EMBL" id="LXQA010179932">
    <property type="protein sequence ID" value="MCI30472.1"/>
    <property type="molecule type" value="Genomic_DNA"/>
</dbReference>
<organism evidence="1 2">
    <name type="scientific">Trifolium medium</name>
    <dbReference type="NCBI Taxonomy" id="97028"/>
    <lineage>
        <taxon>Eukaryota</taxon>
        <taxon>Viridiplantae</taxon>
        <taxon>Streptophyta</taxon>
        <taxon>Embryophyta</taxon>
        <taxon>Tracheophyta</taxon>
        <taxon>Spermatophyta</taxon>
        <taxon>Magnoliopsida</taxon>
        <taxon>eudicotyledons</taxon>
        <taxon>Gunneridae</taxon>
        <taxon>Pentapetalae</taxon>
        <taxon>rosids</taxon>
        <taxon>fabids</taxon>
        <taxon>Fabales</taxon>
        <taxon>Fabaceae</taxon>
        <taxon>Papilionoideae</taxon>
        <taxon>50 kb inversion clade</taxon>
        <taxon>NPAAA clade</taxon>
        <taxon>Hologalegina</taxon>
        <taxon>IRL clade</taxon>
        <taxon>Trifolieae</taxon>
        <taxon>Trifolium</taxon>
    </lineage>
</organism>
<sequence length="28" mass="2601">MSSFAMSSYAVGVGSFSGTTAAASAAAI</sequence>
<dbReference type="AlphaFoldDB" id="A0A392R305"/>
<accession>A0A392R305</accession>
<reference evidence="1 2" key="1">
    <citation type="journal article" date="2018" name="Front. Plant Sci.">
        <title>Red Clover (Trifolium pratense) and Zigzag Clover (T. medium) - A Picture of Genomic Similarities and Differences.</title>
        <authorList>
            <person name="Dluhosova J."/>
            <person name="Istvanek J."/>
            <person name="Nedelnik J."/>
            <person name="Repkova J."/>
        </authorList>
    </citation>
    <scope>NUCLEOTIDE SEQUENCE [LARGE SCALE GENOMIC DNA]</scope>
    <source>
        <strain evidence="2">cv. 10/8</strain>
        <tissue evidence="1">Leaf</tissue>
    </source>
</reference>
<dbReference type="Proteomes" id="UP000265520">
    <property type="component" value="Unassembled WGS sequence"/>
</dbReference>
<comment type="caution">
    <text evidence="1">The sequence shown here is derived from an EMBL/GenBank/DDBJ whole genome shotgun (WGS) entry which is preliminary data.</text>
</comment>
<protein>
    <submittedName>
        <fullName evidence="1">Uncharacterized protein</fullName>
    </submittedName>
</protein>
<evidence type="ECO:0000313" key="1">
    <source>
        <dbReference type="EMBL" id="MCI30472.1"/>
    </source>
</evidence>
<proteinExistence type="predicted"/>